<keyword evidence="2" id="KW-0812">Transmembrane</keyword>
<dbReference type="RefSeq" id="WP_098483099.1">
    <property type="nucleotide sequence ID" value="NZ_PDJI01000004.1"/>
</dbReference>
<feature type="compositionally biased region" description="Pro residues" evidence="1">
    <location>
        <begin position="348"/>
        <end position="365"/>
    </location>
</feature>
<feature type="compositionally biased region" description="Basic and acidic residues" evidence="1">
    <location>
        <begin position="298"/>
        <end position="310"/>
    </location>
</feature>
<reference evidence="3 4" key="1">
    <citation type="submission" date="2017-10" db="EMBL/GenBank/DDBJ databases">
        <title>Sequencing the genomes of 1000 actinobacteria strains.</title>
        <authorList>
            <person name="Klenk H.-P."/>
        </authorList>
    </citation>
    <scope>NUCLEOTIDE SEQUENCE [LARGE SCALE GENOMIC DNA]</scope>
    <source>
        <strain evidence="3 4">DSM 21838</strain>
    </source>
</reference>
<feature type="transmembrane region" description="Helical" evidence="2">
    <location>
        <begin position="98"/>
        <end position="121"/>
    </location>
</feature>
<gene>
    <name evidence="3" type="ORF">ATJ97_1403</name>
</gene>
<proteinExistence type="predicted"/>
<feature type="compositionally biased region" description="Low complexity" evidence="1">
    <location>
        <begin position="277"/>
        <end position="287"/>
    </location>
</feature>
<protein>
    <submittedName>
        <fullName evidence="3">Uncharacterized protein</fullName>
    </submittedName>
</protein>
<evidence type="ECO:0000313" key="4">
    <source>
        <dbReference type="Proteomes" id="UP000222106"/>
    </source>
</evidence>
<feature type="compositionally biased region" description="Basic and acidic residues" evidence="1">
    <location>
        <begin position="14"/>
        <end position="73"/>
    </location>
</feature>
<dbReference type="OrthoDB" id="4964873at2"/>
<dbReference type="AlphaFoldDB" id="A0A2A9EKX5"/>
<name>A0A2A9EKX5_9MICO</name>
<sequence>MTVDSQHRATGPRQGDEPTRDIHRDGHPTEELPGDRETERDDALGEHEVPSPDRSGYDDDVHEAGEEPAKGGSDRPSGVQVTASALAAVTATALLSTLGVAGTLIGAALSSIVTVFANYLYSSSLRRTAERVATAPPVQKVRARTRVGTTAVLQVPADGGAADGRPTSTVALASAQAVTGGVGTEPAEAGHTADAGATAAGDAAGDAAGGRLARLRAAWQAVVDRYGRRRIIVTVLAFFAAVLAAVTLIELAAGKPLANVVRNEDGAGTSLFGGGSATDTTGTTDQGENAGNDPVPGTDREGTAPDRTTDETGSNTGDQQPGDSGETPAPTPTSDATPGEDTDGATPSPSPTPPGSVTPEQPPVPDYQAPGDQAPGSGTGQQGTSEVPPQIVPEPAPAE</sequence>
<keyword evidence="2" id="KW-1133">Transmembrane helix</keyword>
<evidence type="ECO:0000256" key="2">
    <source>
        <dbReference type="SAM" id="Phobius"/>
    </source>
</evidence>
<feature type="transmembrane region" description="Helical" evidence="2">
    <location>
        <begin position="231"/>
        <end position="253"/>
    </location>
</feature>
<feature type="compositionally biased region" description="Pro residues" evidence="1">
    <location>
        <begin position="390"/>
        <end position="399"/>
    </location>
</feature>
<dbReference type="EMBL" id="PDJI01000004">
    <property type="protein sequence ID" value="PFG38912.1"/>
    <property type="molecule type" value="Genomic_DNA"/>
</dbReference>
<keyword evidence="4" id="KW-1185">Reference proteome</keyword>
<accession>A0A2A9EKX5</accession>
<keyword evidence="2" id="KW-0472">Membrane</keyword>
<evidence type="ECO:0000313" key="3">
    <source>
        <dbReference type="EMBL" id="PFG38912.1"/>
    </source>
</evidence>
<feature type="region of interest" description="Disordered" evidence="1">
    <location>
        <begin position="1"/>
        <end position="78"/>
    </location>
</feature>
<dbReference type="Proteomes" id="UP000222106">
    <property type="component" value="Unassembled WGS sequence"/>
</dbReference>
<feature type="compositionally biased region" description="Polar residues" evidence="1">
    <location>
        <begin position="311"/>
        <end position="322"/>
    </location>
</feature>
<comment type="caution">
    <text evidence="3">The sequence shown here is derived from an EMBL/GenBank/DDBJ whole genome shotgun (WGS) entry which is preliminary data.</text>
</comment>
<organism evidence="3 4">
    <name type="scientific">Georgenia soli</name>
    <dbReference type="NCBI Taxonomy" id="638953"/>
    <lineage>
        <taxon>Bacteria</taxon>
        <taxon>Bacillati</taxon>
        <taxon>Actinomycetota</taxon>
        <taxon>Actinomycetes</taxon>
        <taxon>Micrococcales</taxon>
        <taxon>Bogoriellaceae</taxon>
        <taxon>Georgenia</taxon>
    </lineage>
</organism>
<evidence type="ECO:0000256" key="1">
    <source>
        <dbReference type="SAM" id="MobiDB-lite"/>
    </source>
</evidence>
<feature type="region of interest" description="Disordered" evidence="1">
    <location>
        <begin position="267"/>
        <end position="399"/>
    </location>
</feature>